<accession>A0A9X2YW37</accession>
<keyword evidence="3" id="KW-1185">Reference proteome</keyword>
<keyword evidence="1" id="KW-0472">Membrane</keyword>
<feature type="transmembrane region" description="Helical" evidence="1">
    <location>
        <begin position="21"/>
        <end position="42"/>
    </location>
</feature>
<proteinExistence type="predicted"/>
<dbReference type="RefSeq" id="WP_263994436.1">
    <property type="nucleotide sequence ID" value="NZ_JACKVK010000003.1"/>
</dbReference>
<name>A0A9X2YW37_9MYCO</name>
<dbReference type="EMBL" id="JACKVK010000003">
    <property type="protein sequence ID" value="MCV7419643.1"/>
    <property type="molecule type" value="Genomic_DNA"/>
</dbReference>
<dbReference type="Pfam" id="PF14155">
    <property type="entry name" value="DUF4307"/>
    <property type="match status" value="1"/>
</dbReference>
<reference evidence="2" key="2">
    <citation type="journal article" date="2022" name="BMC Genomics">
        <title>Comparative genome analysis of mycobacteria focusing on tRNA and non-coding RNA.</title>
        <authorList>
            <person name="Behra P.R.K."/>
            <person name="Pettersson B.M.F."/>
            <person name="Ramesh M."/>
            <person name="Das S."/>
            <person name="Dasgupta S."/>
            <person name="Kirsebom L.A."/>
        </authorList>
    </citation>
    <scope>NUCLEOTIDE SEQUENCE</scope>
    <source>
        <strain evidence="2">DSM 44838</strain>
    </source>
</reference>
<evidence type="ECO:0000313" key="3">
    <source>
        <dbReference type="Proteomes" id="UP001141629"/>
    </source>
</evidence>
<organism evidence="2 3">
    <name type="scientific">Mycobacterium yunnanensis</name>
    <dbReference type="NCBI Taxonomy" id="368477"/>
    <lineage>
        <taxon>Bacteria</taxon>
        <taxon>Bacillati</taxon>
        <taxon>Actinomycetota</taxon>
        <taxon>Actinomycetes</taxon>
        <taxon>Mycobacteriales</taxon>
        <taxon>Mycobacteriaceae</taxon>
        <taxon>Mycobacterium</taxon>
    </lineage>
</organism>
<evidence type="ECO:0000256" key="1">
    <source>
        <dbReference type="SAM" id="Phobius"/>
    </source>
</evidence>
<sequence>MIERPAARYGRQRLAVGSRRRLVAVLFVVIVAVGVALALVAYQRLGTGEVKGDLGGYRLVGDDGVEVTISVTRQDPSRPVVCIVRARSVDGAEVGRREILVPPSTAETVQVEAVVSATRPPVVGDVYGCGTEVPGYLRAP</sequence>
<gene>
    <name evidence="2" type="ORF">H7K45_03735</name>
</gene>
<protein>
    <submittedName>
        <fullName evidence="2">DUF4307 domain-containing protein</fullName>
    </submittedName>
</protein>
<reference evidence="2" key="1">
    <citation type="submission" date="2020-07" db="EMBL/GenBank/DDBJ databases">
        <authorList>
            <person name="Pettersson B.M.F."/>
            <person name="Behra P.R.K."/>
            <person name="Ramesh M."/>
            <person name="Das S."/>
            <person name="Dasgupta S."/>
            <person name="Kirsebom L.A."/>
        </authorList>
    </citation>
    <scope>NUCLEOTIDE SEQUENCE</scope>
    <source>
        <strain evidence="2">DSM 44838</strain>
    </source>
</reference>
<keyword evidence="1" id="KW-1133">Transmembrane helix</keyword>
<dbReference type="InterPro" id="IPR025443">
    <property type="entry name" value="DUF4307"/>
</dbReference>
<evidence type="ECO:0000313" key="2">
    <source>
        <dbReference type="EMBL" id="MCV7419643.1"/>
    </source>
</evidence>
<dbReference type="Proteomes" id="UP001141629">
    <property type="component" value="Unassembled WGS sequence"/>
</dbReference>
<dbReference type="AlphaFoldDB" id="A0A9X2YW37"/>
<comment type="caution">
    <text evidence="2">The sequence shown here is derived from an EMBL/GenBank/DDBJ whole genome shotgun (WGS) entry which is preliminary data.</text>
</comment>
<keyword evidence="1" id="KW-0812">Transmembrane</keyword>